<organism evidence="1 2">
    <name type="scientific">Candidozyma auris</name>
    <name type="common">Yeast</name>
    <name type="synonym">Candida auris</name>
    <dbReference type="NCBI Taxonomy" id="498019"/>
    <lineage>
        <taxon>Eukaryota</taxon>
        <taxon>Fungi</taxon>
        <taxon>Dikarya</taxon>
        <taxon>Ascomycota</taxon>
        <taxon>Saccharomycotina</taxon>
        <taxon>Pichiomycetes</taxon>
        <taxon>Metschnikowiaceae</taxon>
        <taxon>Candidozyma</taxon>
    </lineage>
</organism>
<reference evidence="2" key="1">
    <citation type="journal article" date="2015" name="BMC Genomics">
        <title>Draft genome of a commonly misdiagnosed multidrug resistant pathogen Candida auris.</title>
        <authorList>
            <person name="Chatterjee S."/>
            <person name="Alampalli S.V."/>
            <person name="Nageshan R.K."/>
            <person name="Chettiar S.T."/>
            <person name="Joshi S."/>
            <person name="Tatu U.S."/>
        </authorList>
    </citation>
    <scope>NUCLEOTIDE SEQUENCE [LARGE SCALE GENOMIC DNA]</scope>
    <source>
        <strain evidence="2">6684</strain>
    </source>
</reference>
<evidence type="ECO:0000313" key="1">
    <source>
        <dbReference type="EMBL" id="KND98498.1"/>
    </source>
</evidence>
<dbReference type="AlphaFoldDB" id="A0A0L0NWX1"/>
<evidence type="ECO:0000313" key="2">
    <source>
        <dbReference type="Proteomes" id="UP000037122"/>
    </source>
</evidence>
<protein>
    <submittedName>
        <fullName evidence="1">Uncharacterized protein</fullName>
    </submittedName>
</protein>
<dbReference type="Proteomes" id="UP000037122">
    <property type="component" value="Unassembled WGS sequence"/>
</dbReference>
<name>A0A0L0NWX1_CANAR</name>
<comment type="caution">
    <text evidence="1">The sequence shown here is derived from an EMBL/GenBank/DDBJ whole genome shotgun (WGS) entry which is preliminary data.</text>
</comment>
<gene>
    <name evidence="1" type="ORF">QG37_04390</name>
</gene>
<sequence length="80" mass="9592">MRSKPRYHHRIGSSKSQILSSKSGRFPELLKYHQSAAKAVNLEKLLFIRKTCFLKFFENRFLIYSIRTQVIDKIEKEFEK</sequence>
<proteinExistence type="predicted"/>
<dbReference type="EMBL" id="LGST01000031">
    <property type="protein sequence ID" value="KND98498.1"/>
    <property type="molecule type" value="Genomic_DNA"/>
</dbReference>
<dbReference type="VEuPathDB" id="FungiDB:QG37_04390"/>
<accession>A0A0L0NWX1</accession>